<comment type="subcellular location">
    <subcellularLocation>
        <location evidence="1">Membrane</location>
        <topology evidence="1">Multi-pass membrane protein</topology>
    </subcellularLocation>
</comment>
<dbReference type="EMBL" id="VHII01000015">
    <property type="protein sequence ID" value="KAF1380045.1"/>
    <property type="molecule type" value="Genomic_DNA"/>
</dbReference>
<keyword evidence="3 5" id="KW-1133">Transmembrane helix</keyword>
<dbReference type="Pfam" id="PF15099">
    <property type="entry name" value="PIRT"/>
    <property type="match status" value="1"/>
</dbReference>
<dbReference type="GO" id="GO:1902936">
    <property type="term" value="F:phosphatidylinositol bisphosphate binding"/>
    <property type="evidence" value="ECO:0007669"/>
    <property type="project" value="TreeGrafter"/>
</dbReference>
<proteinExistence type="predicted"/>
<keyword evidence="7" id="KW-1185">Reference proteome</keyword>
<dbReference type="InterPro" id="IPR028068">
    <property type="entry name" value="PIRT"/>
</dbReference>
<evidence type="ECO:0000313" key="7">
    <source>
        <dbReference type="Proteomes" id="UP000465112"/>
    </source>
</evidence>
<dbReference type="PANTHER" id="PTHR16100">
    <property type="entry name" value="PHOSPHOINOSITIDE-INTERACTING PROTEIN FAMILY MEMBER"/>
    <property type="match status" value="1"/>
</dbReference>
<keyword evidence="2 5" id="KW-0812">Transmembrane</keyword>
<comment type="caution">
    <text evidence="6">The sequence shown here is derived from an EMBL/GenBank/DDBJ whole genome shotgun (WGS) entry which is preliminary data.</text>
</comment>
<evidence type="ECO:0000256" key="2">
    <source>
        <dbReference type="ARBA" id="ARBA00022692"/>
    </source>
</evidence>
<feature type="transmembrane region" description="Helical" evidence="5">
    <location>
        <begin position="98"/>
        <end position="119"/>
    </location>
</feature>
<sequence>MSAVKKVYRDWFKEMPINQSTFFSHPGMLCGGRASDLRVSSSVTRLSTAVTISTMDPSSQDVEDTEASTPLHHLQDGESPGCQGAPAPSCWLLYSKPIMAIVVGTLLFGAGTALSLLYFTQVGHVPYLLGPLFLSVGLMFLVTGLVWIPVLKESGAQAAHQGQPW</sequence>
<accession>A0A6A5EMC4</accession>
<name>A0A6A5EMC4_PERFL</name>
<feature type="transmembrane region" description="Helical" evidence="5">
    <location>
        <begin position="125"/>
        <end position="148"/>
    </location>
</feature>
<evidence type="ECO:0000256" key="1">
    <source>
        <dbReference type="ARBA" id="ARBA00004141"/>
    </source>
</evidence>
<keyword evidence="4 5" id="KW-0472">Membrane</keyword>
<evidence type="ECO:0000313" key="6">
    <source>
        <dbReference type="EMBL" id="KAF1380045.1"/>
    </source>
</evidence>
<dbReference type="PANTHER" id="PTHR16100:SF4">
    <property type="entry name" value="PHOSPHOINOSITIDE-INTERACTING PROTEIN"/>
    <property type="match status" value="1"/>
</dbReference>
<evidence type="ECO:0000256" key="4">
    <source>
        <dbReference type="ARBA" id="ARBA00023136"/>
    </source>
</evidence>
<dbReference type="Proteomes" id="UP000465112">
    <property type="component" value="Chromosome 15"/>
</dbReference>
<evidence type="ECO:0000256" key="3">
    <source>
        <dbReference type="ARBA" id="ARBA00022989"/>
    </source>
</evidence>
<protein>
    <submittedName>
        <fullName evidence="6">Uncharacterized protein</fullName>
    </submittedName>
</protein>
<reference evidence="6 7" key="1">
    <citation type="submission" date="2019-06" db="EMBL/GenBank/DDBJ databases">
        <title>A chromosome-scale genome assembly of the European perch, Perca fluviatilis.</title>
        <authorList>
            <person name="Roques C."/>
            <person name="Zahm M."/>
            <person name="Cabau C."/>
            <person name="Klopp C."/>
            <person name="Bouchez O."/>
            <person name="Donnadieu C."/>
            <person name="Kuhl H."/>
            <person name="Gislard M."/>
            <person name="Guendouz S."/>
            <person name="Journot L."/>
            <person name="Haffray P."/>
            <person name="Bestin A."/>
            <person name="Morvezen R."/>
            <person name="Feron R."/>
            <person name="Wen M."/>
            <person name="Jouanno E."/>
            <person name="Herpin A."/>
            <person name="Schartl M."/>
            <person name="Postlethwait J."/>
            <person name="Schaerlinger B."/>
            <person name="Chardard D."/>
            <person name="Lecocq T."/>
            <person name="Poncet C."/>
            <person name="Jaffrelo L."/>
            <person name="Lampietro C."/>
            <person name="Guiguen Y."/>
        </authorList>
    </citation>
    <scope>NUCLEOTIDE SEQUENCE [LARGE SCALE GENOMIC DNA]</scope>
    <source>
        <tissue evidence="6">Blood</tissue>
    </source>
</reference>
<organism evidence="6 7">
    <name type="scientific">Perca fluviatilis</name>
    <name type="common">European perch</name>
    <dbReference type="NCBI Taxonomy" id="8168"/>
    <lineage>
        <taxon>Eukaryota</taxon>
        <taxon>Metazoa</taxon>
        <taxon>Chordata</taxon>
        <taxon>Craniata</taxon>
        <taxon>Vertebrata</taxon>
        <taxon>Euteleostomi</taxon>
        <taxon>Actinopterygii</taxon>
        <taxon>Neopterygii</taxon>
        <taxon>Teleostei</taxon>
        <taxon>Neoteleostei</taxon>
        <taxon>Acanthomorphata</taxon>
        <taxon>Eupercaria</taxon>
        <taxon>Perciformes</taxon>
        <taxon>Percoidei</taxon>
        <taxon>Percidae</taxon>
        <taxon>Percinae</taxon>
        <taxon>Perca</taxon>
    </lineage>
</organism>
<evidence type="ECO:0000256" key="5">
    <source>
        <dbReference type="SAM" id="Phobius"/>
    </source>
</evidence>
<dbReference type="GO" id="GO:0044325">
    <property type="term" value="F:transmembrane transporter binding"/>
    <property type="evidence" value="ECO:0007669"/>
    <property type="project" value="TreeGrafter"/>
</dbReference>
<dbReference type="AlphaFoldDB" id="A0A6A5EMC4"/>
<dbReference type="GO" id="GO:0005886">
    <property type="term" value="C:plasma membrane"/>
    <property type="evidence" value="ECO:0007669"/>
    <property type="project" value="TreeGrafter"/>
</dbReference>
<gene>
    <name evidence="6" type="ORF">PFLUV_G00182410</name>
</gene>